<gene>
    <name evidence="1" type="ORF">PYX00_011365</name>
</gene>
<comment type="caution">
    <text evidence="1">The sequence shown here is derived from an EMBL/GenBank/DDBJ whole genome shotgun (WGS) entry which is preliminary data.</text>
</comment>
<proteinExistence type="predicted"/>
<protein>
    <submittedName>
        <fullName evidence="1">Uncharacterized protein</fullName>
    </submittedName>
</protein>
<dbReference type="Pfam" id="PF17027">
    <property type="entry name" value="Bromo_TP_like"/>
    <property type="match status" value="1"/>
</dbReference>
<evidence type="ECO:0000313" key="1">
    <source>
        <dbReference type="EMBL" id="KAL0265651.1"/>
    </source>
</evidence>
<dbReference type="CDD" id="cd00076">
    <property type="entry name" value="HFD_SF"/>
    <property type="match status" value="1"/>
</dbReference>
<reference evidence="1" key="1">
    <citation type="journal article" date="2024" name="Gigascience">
        <title>Chromosome-level genome of the poultry shaft louse Menopon gallinae provides insight into the host-switching and adaptive evolution of parasitic lice.</title>
        <authorList>
            <person name="Xu Y."/>
            <person name="Ma L."/>
            <person name="Liu S."/>
            <person name="Liang Y."/>
            <person name="Liu Q."/>
            <person name="He Z."/>
            <person name="Tian L."/>
            <person name="Duan Y."/>
            <person name="Cai W."/>
            <person name="Li H."/>
            <person name="Song F."/>
        </authorList>
    </citation>
    <scope>NUCLEOTIDE SEQUENCE</scope>
    <source>
        <strain evidence="1">Cailab_2023a</strain>
    </source>
</reference>
<dbReference type="EMBL" id="JARGDH010000006">
    <property type="protein sequence ID" value="KAL0265651.1"/>
    <property type="molecule type" value="Genomic_DNA"/>
</dbReference>
<sequence>MCGASLLKSPLQQPLSELKVKAPRETRDPRGYLYRCERVLLRTHKLNCTLQLVAGFLETGLGVVISLAVAEMLLQAGFERSSDDALSTLADVFCYSIERCFRRVRAMQSLRFGIYRVPLSFYIYAKNLNPWSYRQREMRAFLGYQASLSSYLREKFKAEGECLLQMLRVLPQRSVKLEAHSRQYQVGIKETKSDVTESREMVVDDFMVSFLENTSKIEAPGEGPRRSYGELSGELAKPGGVPTVVADEDAYERFLMHLRLGVYDHFRNGVAFAKHIGEDIALFGKKVVEKESLG</sequence>
<name>A0AAW2H7D3_9NEOP</name>
<organism evidence="1">
    <name type="scientific">Menopon gallinae</name>
    <name type="common">poultry shaft louse</name>
    <dbReference type="NCBI Taxonomy" id="328185"/>
    <lineage>
        <taxon>Eukaryota</taxon>
        <taxon>Metazoa</taxon>
        <taxon>Ecdysozoa</taxon>
        <taxon>Arthropoda</taxon>
        <taxon>Hexapoda</taxon>
        <taxon>Insecta</taxon>
        <taxon>Pterygota</taxon>
        <taxon>Neoptera</taxon>
        <taxon>Paraneoptera</taxon>
        <taxon>Psocodea</taxon>
        <taxon>Troctomorpha</taxon>
        <taxon>Phthiraptera</taxon>
        <taxon>Amblycera</taxon>
        <taxon>Menoponidae</taxon>
        <taxon>Menopon</taxon>
    </lineage>
</organism>
<dbReference type="InterPro" id="IPR031498">
    <property type="entry name" value="Bromo_TP-like"/>
</dbReference>
<accession>A0AAW2H7D3</accession>
<dbReference type="AlphaFoldDB" id="A0AAW2H7D3"/>